<feature type="region of interest" description="Disordered" evidence="3">
    <location>
        <begin position="1"/>
        <end position="45"/>
    </location>
</feature>
<evidence type="ECO:0000313" key="4">
    <source>
        <dbReference type="EMBL" id="KAK3352875.1"/>
    </source>
</evidence>
<dbReference type="AlphaFoldDB" id="A0AAJ0HI49"/>
<proteinExistence type="predicted"/>
<sequence length="481" mass="52998">MATKKRKTPADEATPGPAAAPNTPGPKLRMQGSGRPHSGPPAVGASPLDADAYFRTLYASEPSFKRLRDLDGDFSFFLKKNGQLDFNDPAAVMQLTKTLLKVDFGLKLELPDDRLCPPVPNRHNYILWLKGLMDSTSYEQPGRKLCGLDIGTGASCIYPLLGTAQRPWRFIATDIDAKSLGYAKRNVELNGIEHQIRILERDAAGALIPLDDAGVQSIDFVMTNPPFYTSEREMLSSAAKKERPPHTACTGAPVEMVCEGGEVAYVGRILRESLVLRNRVQWYTVMFGKVTSLEAMVGELRANGIDNYAVTEFIQGNKTRRWAVGWSFGPMRPAEDVARGIKSSIWRKILPPTVKMELLTLSSGNAASPLIGRIVEVVGSLELMSWSWEMEKAKGVGRTSENVWSRAWRRKRLRELSAGGGEEGGRRHGLEECQLGFAVTVEVGRTETSVALHWLEGHDQGLFESLGGFLQGRLKDVKTVD</sequence>
<reference evidence="4" key="2">
    <citation type="submission" date="2023-06" db="EMBL/GenBank/DDBJ databases">
        <authorList>
            <consortium name="Lawrence Berkeley National Laboratory"/>
            <person name="Haridas S."/>
            <person name="Hensen N."/>
            <person name="Bonometti L."/>
            <person name="Westerberg I."/>
            <person name="Brannstrom I.O."/>
            <person name="Guillou S."/>
            <person name="Cros-Aarteil S."/>
            <person name="Calhoun S."/>
            <person name="Kuo A."/>
            <person name="Mondo S."/>
            <person name="Pangilinan J."/>
            <person name="Riley R."/>
            <person name="Labutti K."/>
            <person name="Andreopoulos B."/>
            <person name="Lipzen A."/>
            <person name="Chen C."/>
            <person name="Yanf M."/>
            <person name="Daum C."/>
            <person name="Ng V."/>
            <person name="Clum A."/>
            <person name="Steindorff A."/>
            <person name="Ohm R."/>
            <person name="Martin F."/>
            <person name="Silar P."/>
            <person name="Natvig D."/>
            <person name="Lalanne C."/>
            <person name="Gautier V."/>
            <person name="Ament-Velasquez S.L."/>
            <person name="Kruys A."/>
            <person name="Hutchinson M.I."/>
            <person name="Powell A.J."/>
            <person name="Barry K."/>
            <person name="Miller A.N."/>
            <person name="Grigoriev I.V."/>
            <person name="Debuchy R."/>
            <person name="Gladieux P."/>
            <person name="Thoren M.H."/>
            <person name="Johannesson H."/>
        </authorList>
    </citation>
    <scope>NUCLEOTIDE SEQUENCE</scope>
    <source>
        <strain evidence="4">CBS 955.72</strain>
    </source>
</reference>
<protein>
    <recommendedName>
        <fullName evidence="6">U6 small nuclear RNA (adenine-(43)-N(6))-methyltransferase</fullName>
    </recommendedName>
</protein>
<dbReference type="InterPro" id="IPR029063">
    <property type="entry name" value="SAM-dependent_MTases_sf"/>
</dbReference>
<evidence type="ECO:0000256" key="1">
    <source>
        <dbReference type="ARBA" id="ARBA00022603"/>
    </source>
</evidence>
<evidence type="ECO:0000256" key="2">
    <source>
        <dbReference type="ARBA" id="ARBA00022679"/>
    </source>
</evidence>
<feature type="compositionally biased region" description="Low complexity" evidence="3">
    <location>
        <begin position="13"/>
        <end position="26"/>
    </location>
</feature>
<evidence type="ECO:0008006" key="6">
    <source>
        <dbReference type="Google" id="ProtNLM"/>
    </source>
</evidence>
<dbReference type="InterPro" id="IPR010286">
    <property type="entry name" value="METTL16/RlmF"/>
</dbReference>
<dbReference type="EMBL" id="JAUIQD010000004">
    <property type="protein sequence ID" value="KAK3352875.1"/>
    <property type="molecule type" value="Genomic_DNA"/>
</dbReference>
<accession>A0AAJ0HI49</accession>
<dbReference type="PANTHER" id="PTHR13393">
    <property type="entry name" value="SAM-DEPENDENT METHYLTRANSFERASE"/>
    <property type="match status" value="1"/>
</dbReference>
<name>A0AAJ0HI49_9PEZI</name>
<dbReference type="GO" id="GO:0070475">
    <property type="term" value="P:rRNA base methylation"/>
    <property type="evidence" value="ECO:0007669"/>
    <property type="project" value="TreeGrafter"/>
</dbReference>
<dbReference type="SUPFAM" id="SSF53335">
    <property type="entry name" value="S-adenosyl-L-methionine-dependent methyltransferases"/>
    <property type="match status" value="1"/>
</dbReference>
<dbReference type="Gene3D" id="3.40.50.150">
    <property type="entry name" value="Vaccinia Virus protein VP39"/>
    <property type="match status" value="1"/>
</dbReference>
<keyword evidence="2" id="KW-0808">Transferase</keyword>
<gene>
    <name evidence="4" type="ORF">B0T25DRAFT_478684</name>
</gene>
<evidence type="ECO:0000313" key="5">
    <source>
        <dbReference type="Proteomes" id="UP001275084"/>
    </source>
</evidence>
<organism evidence="4 5">
    <name type="scientific">Lasiosphaeria hispida</name>
    <dbReference type="NCBI Taxonomy" id="260671"/>
    <lineage>
        <taxon>Eukaryota</taxon>
        <taxon>Fungi</taxon>
        <taxon>Dikarya</taxon>
        <taxon>Ascomycota</taxon>
        <taxon>Pezizomycotina</taxon>
        <taxon>Sordariomycetes</taxon>
        <taxon>Sordariomycetidae</taxon>
        <taxon>Sordariales</taxon>
        <taxon>Lasiosphaeriaceae</taxon>
        <taxon>Lasiosphaeria</taxon>
    </lineage>
</organism>
<comment type="caution">
    <text evidence="4">The sequence shown here is derived from an EMBL/GenBank/DDBJ whole genome shotgun (WGS) entry which is preliminary data.</text>
</comment>
<reference evidence="4" key="1">
    <citation type="journal article" date="2023" name="Mol. Phylogenet. Evol.">
        <title>Genome-scale phylogeny and comparative genomics of the fungal order Sordariales.</title>
        <authorList>
            <person name="Hensen N."/>
            <person name="Bonometti L."/>
            <person name="Westerberg I."/>
            <person name="Brannstrom I.O."/>
            <person name="Guillou S."/>
            <person name="Cros-Aarteil S."/>
            <person name="Calhoun S."/>
            <person name="Haridas S."/>
            <person name="Kuo A."/>
            <person name="Mondo S."/>
            <person name="Pangilinan J."/>
            <person name="Riley R."/>
            <person name="LaButti K."/>
            <person name="Andreopoulos B."/>
            <person name="Lipzen A."/>
            <person name="Chen C."/>
            <person name="Yan M."/>
            <person name="Daum C."/>
            <person name="Ng V."/>
            <person name="Clum A."/>
            <person name="Steindorff A."/>
            <person name="Ohm R.A."/>
            <person name="Martin F."/>
            <person name="Silar P."/>
            <person name="Natvig D.O."/>
            <person name="Lalanne C."/>
            <person name="Gautier V."/>
            <person name="Ament-Velasquez S.L."/>
            <person name="Kruys A."/>
            <person name="Hutchinson M.I."/>
            <person name="Powell A.J."/>
            <person name="Barry K."/>
            <person name="Miller A.N."/>
            <person name="Grigoriev I.V."/>
            <person name="Debuchy R."/>
            <person name="Gladieux P."/>
            <person name="Hiltunen Thoren M."/>
            <person name="Johannesson H."/>
        </authorList>
    </citation>
    <scope>NUCLEOTIDE SEQUENCE</scope>
    <source>
        <strain evidence="4">CBS 955.72</strain>
    </source>
</reference>
<dbReference type="GO" id="GO:0005634">
    <property type="term" value="C:nucleus"/>
    <property type="evidence" value="ECO:0007669"/>
    <property type="project" value="TreeGrafter"/>
</dbReference>
<keyword evidence="1" id="KW-0489">Methyltransferase</keyword>
<dbReference type="Proteomes" id="UP001275084">
    <property type="component" value="Unassembled WGS sequence"/>
</dbReference>
<dbReference type="Pfam" id="PF05971">
    <property type="entry name" value="Methyltransf_10"/>
    <property type="match status" value="1"/>
</dbReference>
<keyword evidence="5" id="KW-1185">Reference proteome</keyword>
<dbReference type="GO" id="GO:0008168">
    <property type="term" value="F:methyltransferase activity"/>
    <property type="evidence" value="ECO:0007669"/>
    <property type="project" value="UniProtKB-KW"/>
</dbReference>
<evidence type="ECO:0000256" key="3">
    <source>
        <dbReference type="SAM" id="MobiDB-lite"/>
    </source>
</evidence>
<dbReference type="PANTHER" id="PTHR13393:SF0">
    <property type="entry name" value="RNA N6-ADENOSINE-METHYLTRANSFERASE METTL16"/>
    <property type="match status" value="1"/>
</dbReference>